<dbReference type="EMBL" id="JAATJV010134379">
    <property type="protein sequence ID" value="MBZ3869277.1"/>
    <property type="molecule type" value="Genomic_DNA"/>
</dbReference>
<dbReference type="Gene3D" id="3.40.50.720">
    <property type="entry name" value="NAD(P)-binding Rossmann-like Domain"/>
    <property type="match status" value="2"/>
</dbReference>
<dbReference type="Proteomes" id="UP001166674">
    <property type="component" value="Unassembled WGS sequence"/>
</dbReference>
<proteinExistence type="predicted"/>
<evidence type="ECO:0000313" key="1">
    <source>
        <dbReference type="EMBL" id="MBZ3869277.1"/>
    </source>
</evidence>
<dbReference type="GO" id="GO:0001221">
    <property type="term" value="F:transcription coregulator binding"/>
    <property type="evidence" value="ECO:0007669"/>
    <property type="project" value="TreeGrafter"/>
</dbReference>
<dbReference type="GO" id="GO:0140297">
    <property type="term" value="F:DNA-binding transcription factor binding"/>
    <property type="evidence" value="ECO:0007669"/>
    <property type="project" value="TreeGrafter"/>
</dbReference>
<evidence type="ECO:0000313" key="2">
    <source>
        <dbReference type="Proteomes" id="UP001166674"/>
    </source>
</evidence>
<dbReference type="AlphaFoldDB" id="A0AA41MCB3"/>
<reference evidence="1" key="1">
    <citation type="submission" date="2020-03" db="EMBL/GenBank/DDBJ databases">
        <title>Studies in the Genomics of Life Span.</title>
        <authorList>
            <person name="Glass D."/>
        </authorList>
    </citation>
    <scope>NUCLEOTIDE SEQUENCE</scope>
    <source>
        <strain evidence="1">SUZIE</strain>
        <tissue evidence="1">Muscle</tissue>
    </source>
</reference>
<dbReference type="GO" id="GO:0003714">
    <property type="term" value="F:transcription corepressor activity"/>
    <property type="evidence" value="ECO:0007669"/>
    <property type="project" value="TreeGrafter"/>
</dbReference>
<gene>
    <name evidence="1" type="ORF">SUZIE_102135</name>
</gene>
<dbReference type="InterPro" id="IPR036291">
    <property type="entry name" value="NAD(P)-bd_dom_sf"/>
</dbReference>
<dbReference type="GO" id="GO:0003713">
    <property type="term" value="F:transcription coactivator activity"/>
    <property type="evidence" value="ECO:0007669"/>
    <property type="project" value="TreeGrafter"/>
</dbReference>
<dbReference type="GO" id="GO:0005634">
    <property type="term" value="C:nucleus"/>
    <property type="evidence" value="ECO:0007669"/>
    <property type="project" value="TreeGrafter"/>
</dbReference>
<organism evidence="1 2">
    <name type="scientific">Sciurus carolinensis</name>
    <name type="common">Eastern gray squirrel</name>
    <dbReference type="NCBI Taxonomy" id="30640"/>
    <lineage>
        <taxon>Eukaryota</taxon>
        <taxon>Metazoa</taxon>
        <taxon>Chordata</taxon>
        <taxon>Craniata</taxon>
        <taxon>Vertebrata</taxon>
        <taxon>Euteleostomi</taxon>
        <taxon>Mammalia</taxon>
        <taxon>Eutheria</taxon>
        <taxon>Euarchontoglires</taxon>
        <taxon>Glires</taxon>
        <taxon>Rodentia</taxon>
        <taxon>Sciuromorpha</taxon>
        <taxon>Sciuridae</taxon>
        <taxon>Sciurinae</taxon>
        <taxon>Sciurini</taxon>
        <taxon>Sciurus</taxon>
    </lineage>
</organism>
<dbReference type="GO" id="GO:0006357">
    <property type="term" value="P:regulation of transcription by RNA polymerase II"/>
    <property type="evidence" value="ECO:0007669"/>
    <property type="project" value="TreeGrafter"/>
</dbReference>
<sequence>MRQGAFLVNTACGLVNLVQALKEGRICSIVLAVYVSEPLDFSQGSLKDTPNLICNLHDPQYGEWPSIEMHKEAAQEIHAIIDQIRQPEKRL</sequence>
<comment type="caution">
    <text evidence="1">The sequence shown here is derived from an EMBL/GenBank/DDBJ whole genome shotgun (WGS) entry which is preliminary data.</text>
</comment>
<dbReference type="SUPFAM" id="SSF51735">
    <property type="entry name" value="NAD(P)-binding Rossmann-fold domains"/>
    <property type="match status" value="1"/>
</dbReference>
<name>A0AA41MCB3_SCICA</name>
<keyword evidence="2" id="KW-1185">Reference proteome</keyword>
<dbReference type="InterPro" id="IPR051638">
    <property type="entry name" value="CTBP_dehydrogenase"/>
</dbReference>
<protein>
    <submittedName>
        <fullName evidence="1">C-terminal-binding protein 1</fullName>
    </submittedName>
</protein>
<dbReference type="PANTHER" id="PTHR46029:SF2">
    <property type="entry name" value="C-TERMINAL-BINDING PROTEIN 1"/>
    <property type="match status" value="1"/>
</dbReference>
<accession>A0AA41MCB3</accession>
<dbReference type="PANTHER" id="PTHR46029">
    <property type="entry name" value="C-TERMINAL-BINDING PROTEIN"/>
    <property type="match status" value="1"/>
</dbReference>